<comment type="caution">
    <text evidence="1">The sequence shown here is derived from an EMBL/GenBank/DDBJ whole genome shotgun (WGS) entry which is preliminary data.</text>
</comment>
<evidence type="ECO:0000313" key="1">
    <source>
        <dbReference type="EMBL" id="TYA54830.1"/>
    </source>
</evidence>
<accession>A0A5D0G861</accession>
<dbReference type="OrthoDB" id="1428491at2"/>
<reference evidence="1 2" key="1">
    <citation type="submission" date="2019-08" db="EMBL/GenBank/DDBJ databases">
        <title>Formosa sediminis sp. nov., isolated from marine sediment.</title>
        <authorList>
            <person name="Cao W.R."/>
        </authorList>
    </citation>
    <scope>NUCLEOTIDE SEQUENCE [LARGE SCALE GENOMIC DNA]</scope>
    <source>
        <strain evidence="1 2">1494</strain>
    </source>
</reference>
<dbReference type="RefSeq" id="WP_148455355.1">
    <property type="nucleotide sequence ID" value="NZ_VSFC01000043.1"/>
</dbReference>
<dbReference type="AlphaFoldDB" id="A0A5D0G861"/>
<dbReference type="Proteomes" id="UP000324550">
    <property type="component" value="Unassembled WGS sequence"/>
</dbReference>
<gene>
    <name evidence="1" type="ORF">FVF61_08655</name>
</gene>
<organism evidence="1 2">
    <name type="scientific">Formosa maritima</name>
    <dbReference type="NCBI Taxonomy" id="2592046"/>
    <lineage>
        <taxon>Bacteria</taxon>
        <taxon>Pseudomonadati</taxon>
        <taxon>Bacteroidota</taxon>
        <taxon>Flavobacteriia</taxon>
        <taxon>Flavobacteriales</taxon>
        <taxon>Flavobacteriaceae</taxon>
        <taxon>Formosa</taxon>
    </lineage>
</organism>
<proteinExistence type="predicted"/>
<evidence type="ECO:0000313" key="2">
    <source>
        <dbReference type="Proteomes" id="UP000324550"/>
    </source>
</evidence>
<protein>
    <submittedName>
        <fullName evidence="1">Uncharacterized protein</fullName>
    </submittedName>
</protein>
<keyword evidence="2" id="KW-1185">Reference proteome</keyword>
<name>A0A5D0G861_9FLAO</name>
<dbReference type="EMBL" id="VSFC01000043">
    <property type="protein sequence ID" value="TYA54830.1"/>
    <property type="molecule type" value="Genomic_DNA"/>
</dbReference>
<sequence>MKSITNNWTYLIVFLLIAQISFSQDKETTLEDKEVWDLVEMQGTITDINKDTREVTIIGSKGELHTITAGEEVKRFDDIEVGDVITFDFYKYMKAEFRQPTEEELENPIVVVTEGAKAPADMKPGAVLGAIVQAVVTIQVINLPFMYVNIQGPEGSFTTIHMKDKELIQKLHVGQVVILTYAEAMAITLEKVE</sequence>